<proteinExistence type="predicted"/>
<dbReference type="GO" id="GO:0045087">
    <property type="term" value="P:innate immune response"/>
    <property type="evidence" value="ECO:0007669"/>
    <property type="project" value="UniProtKB-KW"/>
</dbReference>
<dbReference type="SMART" id="SM00184">
    <property type="entry name" value="RING"/>
    <property type="match status" value="1"/>
</dbReference>
<protein>
    <submittedName>
        <fullName evidence="10">Nuclear factor 7, ovary</fullName>
    </submittedName>
</protein>
<evidence type="ECO:0000259" key="9">
    <source>
        <dbReference type="PROSITE" id="PS50188"/>
    </source>
</evidence>
<dbReference type="SUPFAM" id="SSF57845">
    <property type="entry name" value="B-box zinc-binding domain"/>
    <property type="match status" value="1"/>
</dbReference>
<dbReference type="EMBL" id="JAOPHQ010005420">
    <property type="protein sequence ID" value="KAK0135517.1"/>
    <property type="molecule type" value="Genomic_DNA"/>
</dbReference>
<dbReference type="InterPro" id="IPR003877">
    <property type="entry name" value="SPRY_dom"/>
</dbReference>
<evidence type="ECO:0000313" key="11">
    <source>
        <dbReference type="Proteomes" id="UP001174136"/>
    </source>
</evidence>
<dbReference type="PANTHER" id="PTHR25465">
    <property type="entry name" value="B-BOX DOMAIN CONTAINING"/>
    <property type="match status" value="1"/>
</dbReference>
<dbReference type="GO" id="GO:0005737">
    <property type="term" value="C:cytoplasm"/>
    <property type="evidence" value="ECO:0007669"/>
    <property type="project" value="UniProtKB-ARBA"/>
</dbReference>
<dbReference type="SMART" id="SM00336">
    <property type="entry name" value="BBOX"/>
    <property type="match status" value="2"/>
</dbReference>
<evidence type="ECO:0000256" key="3">
    <source>
        <dbReference type="ARBA" id="ARBA00022771"/>
    </source>
</evidence>
<dbReference type="PROSITE" id="PS50188">
    <property type="entry name" value="B302_SPRY"/>
    <property type="match status" value="1"/>
</dbReference>
<dbReference type="InterPro" id="IPR001870">
    <property type="entry name" value="B30.2/SPRY"/>
</dbReference>
<dbReference type="PROSITE" id="PS00518">
    <property type="entry name" value="ZF_RING_1"/>
    <property type="match status" value="1"/>
</dbReference>
<dbReference type="InterPro" id="IPR003879">
    <property type="entry name" value="Butyrophylin_SPRY"/>
</dbReference>
<dbReference type="SUPFAM" id="SSF57850">
    <property type="entry name" value="RING/U-box"/>
    <property type="match status" value="1"/>
</dbReference>
<keyword evidence="5" id="KW-0391">Immunity</keyword>
<dbReference type="InterPro" id="IPR013083">
    <property type="entry name" value="Znf_RING/FYVE/PHD"/>
</dbReference>
<dbReference type="PRINTS" id="PR01407">
    <property type="entry name" value="BUTYPHLNCDUF"/>
</dbReference>
<dbReference type="InterPro" id="IPR051051">
    <property type="entry name" value="E3_ubiq-ligase_TRIM/RNF"/>
</dbReference>
<feature type="domain" description="RING-type" evidence="7">
    <location>
        <begin position="10"/>
        <end position="54"/>
    </location>
</feature>
<feature type="domain" description="B box-type" evidence="8">
    <location>
        <begin position="152"/>
        <end position="193"/>
    </location>
</feature>
<dbReference type="InterPro" id="IPR017907">
    <property type="entry name" value="Znf_RING_CS"/>
</dbReference>
<reference evidence="10" key="1">
    <citation type="journal article" date="2023" name="Front. Mar. Sci.">
        <title>A new Merluccius polli reference genome to investigate the effects of global change in West African waters.</title>
        <authorList>
            <person name="Mateo J.L."/>
            <person name="Blanco-Fernandez C."/>
            <person name="Garcia-Vazquez E."/>
            <person name="Machado-Schiaffino G."/>
        </authorList>
    </citation>
    <scope>NUCLEOTIDE SEQUENCE</scope>
    <source>
        <strain evidence="10">C29</strain>
        <tissue evidence="10">Fin</tissue>
    </source>
</reference>
<dbReference type="InterPro" id="IPR000315">
    <property type="entry name" value="Znf_B-box"/>
</dbReference>
<keyword evidence="1" id="KW-0399">Innate immunity</keyword>
<feature type="domain" description="B30.2/SPRY" evidence="9">
    <location>
        <begin position="348"/>
        <end position="549"/>
    </location>
</feature>
<dbReference type="GO" id="GO:0008270">
    <property type="term" value="F:zinc ion binding"/>
    <property type="evidence" value="ECO:0007669"/>
    <property type="project" value="UniProtKB-KW"/>
</dbReference>
<dbReference type="InterPro" id="IPR013320">
    <property type="entry name" value="ConA-like_dom_sf"/>
</dbReference>
<dbReference type="PANTHER" id="PTHR25465:SF11">
    <property type="entry name" value="TRIPARTITE MOTIF CONTAINING 14"/>
    <property type="match status" value="1"/>
</dbReference>
<evidence type="ECO:0000256" key="1">
    <source>
        <dbReference type="ARBA" id="ARBA00022588"/>
    </source>
</evidence>
<dbReference type="PROSITE" id="PS50089">
    <property type="entry name" value="ZF_RING_2"/>
    <property type="match status" value="1"/>
</dbReference>
<dbReference type="Gene3D" id="3.30.160.60">
    <property type="entry name" value="Classic Zinc Finger"/>
    <property type="match status" value="1"/>
</dbReference>
<dbReference type="SMART" id="SM00589">
    <property type="entry name" value="PRY"/>
    <property type="match status" value="1"/>
</dbReference>
<dbReference type="Gene3D" id="3.30.40.10">
    <property type="entry name" value="Zinc/RING finger domain, C3HC4 (zinc finger)"/>
    <property type="match status" value="1"/>
</dbReference>
<evidence type="ECO:0000259" key="8">
    <source>
        <dbReference type="PROSITE" id="PS50119"/>
    </source>
</evidence>
<evidence type="ECO:0000256" key="5">
    <source>
        <dbReference type="ARBA" id="ARBA00022859"/>
    </source>
</evidence>
<dbReference type="Pfam" id="PF15227">
    <property type="entry name" value="zf-C3HC4_4"/>
    <property type="match status" value="1"/>
</dbReference>
<keyword evidence="4" id="KW-0862">Zinc</keyword>
<evidence type="ECO:0000313" key="10">
    <source>
        <dbReference type="EMBL" id="KAK0135517.1"/>
    </source>
</evidence>
<keyword evidence="3 6" id="KW-0863">Zinc-finger</keyword>
<dbReference type="AlphaFoldDB" id="A0AA47NTC2"/>
<evidence type="ECO:0000256" key="4">
    <source>
        <dbReference type="ARBA" id="ARBA00022833"/>
    </source>
</evidence>
<dbReference type="Gene3D" id="2.60.120.920">
    <property type="match status" value="1"/>
</dbReference>
<keyword evidence="2" id="KW-0479">Metal-binding</keyword>
<accession>A0AA47NTC2</accession>
<keyword evidence="11" id="KW-1185">Reference proteome</keyword>
<gene>
    <name evidence="10" type="primary">NF7O</name>
    <name evidence="10" type="ORF">N1851_028621</name>
</gene>
<name>A0AA47NTC2_MERPO</name>
<comment type="caution">
    <text evidence="10">The sequence shown here is derived from an EMBL/GenBank/DDBJ whole genome shotgun (WGS) entry which is preliminary data.</text>
</comment>
<dbReference type="Pfam" id="PF00622">
    <property type="entry name" value="SPRY"/>
    <property type="match status" value="1"/>
</dbReference>
<dbReference type="InterPro" id="IPR001841">
    <property type="entry name" value="Znf_RING"/>
</dbReference>
<evidence type="ECO:0000256" key="6">
    <source>
        <dbReference type="PROSITE-ProRule" id="PRU00024"/>
    </source>
</evidence>
<organism evidence="10 11">
    <name type="scientific">Merluccius polli</name>
    <name type="common">Benguela hake</name>
    <name type="synonym">Merluccius cadenati</name>
    <dbReference type="NCBI Taxonomy" id="89951"/>
    <lineage>
        <taxon>Eukaryota</taxon>
        <taxon>Metazoa</taxon>
        <taxon>Chordata</taxon>
        <taxon>Craniata</taxon>
        <taxon>Vertebrata</taxon>
        <taxon>Euteleostomi</taxon>
        <taxon>Actinopterygii</taxon>
        <taxon>Neopterygii</taxon>
        <taxon>Teleostei</taxon>
        <taxon>Neoteleostei</taxon>
        <taxon>Acanthomorphata</taxon>
        <taxon>Zeiogadaria</taxon>
        <taxon>Gadariae</taxon>
        <taxon>Gadiformes</taxon>
        <taxon>Gadoidei</taxon>
        <taxon>Merlucciidae</taxon>
        <taxon>Merluccius</taxon>
    </lineage>
</organism>
<dbReference type="Gene3D" id="4.10.830.40">
    <property type="match status" value="1"/>
</dbReference>
<dbReference type="InterPro" id="IPR006574">
    <property type="entry name" value="PRY"/>
</dbReference>
<dbReference type="InterPro" id="IPR043136">
    <property type="entry name" value="B30.2/SPRY_sf"/>
</dbReference>
<dbReference type="Proteomes" id="UP001174136">
    <property type="component" value="Unassembled WGS sequence"/>
</dbReference>
<evidence type="ECO:0000256" key="2">
    <source>
        <dbReference type="ARBA" id="ARBA00022723"/>
    </source>
</evidence>
<evidence type="ECO:0000259" key="7">
    <source>
        <dbReference type="PROSITE" id="PS50089"/>
    </source>
</evidence>
<sequence length="567" mass="64035">MGTMENPLKCPICQDLFVDPVTLPCRHNFCLTCIRAVWNADVSEDGPFFCPECQIIFPSRVPLDVNTDLQTKVKDLACNGAATACHPSVTPGSLATPSPLPIRCDHCIEAAGSVAVRTCLTCDASLCQAHALLHQQRAALREHTVVDVTGDPMSLKCREHREELKLFCMEDHVPVCCLCVLVGLHKNHRAVQLQEACSDFKNLLETTMGQLLKKKSEAEHTINDLETLYAQTMESAADFRERISDKYSRIRAVLDGDERLMIQIIDAEETYTTEWLETQRVTMETLIKDADSLRAQSRQLLQETNNLTFLQRITAQGLGKPLDLPPIQEVDRYLCEPERMRTAERLVDDLSVALSQHFPRMWSHLCSPSLDLETAHPRLEVSQDRKQVFWCRQPPHETKSTLTPYDCQYSVSAQEGFTAGRHYWEVIVQEKPYWLIGATTGPVYKSNGPRQEESFRADVKGNTVSWCIYHGDGKYLACHDTHEKQLSVQGKRLRKLGMLADLQKGELSFYNADTLTLLEGYPVECTEALYPVLNPCIDVNGVNRQPLSLFCLRDSGDWNVYADENEG</sequence>
<dbReference type="Pfam" id="PF00643">
    <property type="entry name" value="zf-B_box"/>
    <property type="match status" value="1"/>
</dbReference>
<dbReference type="SUPFAM" id="SSF49899">
    <property type="entry name" value="Concanavalin A-like lectins/glucanases"/>
    <property type="match status" value="1"/>
</dbReference>
<dbReference type="PROSITE" id="PS50119">
    <property type="entry name" value="ZF_BBOX"/>
    <property type="match status" value="1"/>
</dbReference>